<dbReference type="STRING" id="414048.SAMN04489864_104145"/>
<feature type="transmembrane region" description="Helical" evidence="1">
    <location>
        <begin position="35"/>
        <end position="55"/>
    </location>
</feature>
<sequence>MNILAALWVFYKKLIFPSFAISVLLALFFIDSSKFLSGVGIAYVFLTPSLHFLFYDLSRPKEYYFYHNLGLSKTTLYLNSILISLIIGIILLLI</sequence>
<protein>
    <submittedName>
        <fullName evidence="2">Uncharacterized protein</fullName>
    </submittedName>
</protein>
<dbReference type="AlphaFoldDB" id="A0A1I2WLL5"/>
<keyword evidence="1" id="KW-0812">Transmembrane</keyword>
<dbReference type="EMBL" id="FOPP01000004">
    <property type="protein sequence ID" value="SFH02213.1"/>
    <property type="molecule type" value="Genomic_DNA"/>
</dbReference>
<evidence type="ECO:0000256" key="1">
    <source>
        <dbReference type="SAM" id="Phobius"/>
    </source>
</evidence>
<keyword evidence="1" id="KW-0472">Membrane</keyword>
<dbReference type="Proteomes" id="UP000199666">
    <property type="component" value="Unassembled WGS sequence"/>
</dbReference>
<feature type="transmembrane region" description="Helical" evidence="1">
    <location>
        <begin position="75"/>
        <end position="93"/>
    </location>
</feature>
<keyword evidence="1" id="KW-1133">Transmembrane helix</keyword>
<evidence type="ECO:0000313" key="2">
    <source>
        <dbReference type="EMBL" id="SFH02213.1"/>
    </source>
</evidence>
<feature type="transmembrane region" description="Helical" evidence="1">
    <location>
        <begin position="6"/>
        <end position="28"/>
    </location>
</feature>
<organism evidence="2 3">
    <name type="scientific">Pedobacter insulae</name>
    <dbReference type="NCBI Taxonomy" id="414048"/>
    <lineage>
        <taxon>Bacteria</taxon>
        <taxon>Pseudomonadati</taxon>
        <taxon>Bacteroidota</taxon>
        <taxon>Sphingobacteriia</taxon>
        <taxon>Sphingobacteriales</taxon>
        <taxon>Sphingobacteriaceae</taxon>
        <taxon>Pedobacter</taxon>
    </lineage>
</organism>
<evidence type="ECO:0000313" key="3">
    <source>
        <dbReference type="Proteomes" id="UP000199666"/>
    </source>
</evidence>
<proteinExistence type="predicted"/>
<keyword evidence="3" id="KW-1185">Reference proteome</keyword>
<gene>
    <name evidence="2" type="ORF">SAMN04489864_104145</name>
</gene>
<reference evidence="2 3" key="1">
    <citation type="submission" date="2016-10" db="EMBL/GenBank/DDBJ databases">
        <authorList>
            <person name="de Groot N.N."/>
        </authorList>
    </citation>
    <scope>NUCLEOTIDE SEQUENCE [LARGE SCALE GENOMIC DNA]</scope>
    <source>
        <strain evidence="2 3">DSM 18684</strain>
    </source>
</reference>
<name>A0A1I2WLL5_9SPHI</name>
<accession>A0A1I2WLL5</accession>